<evidence type="ECO:0000256" key="2">
    <source>
        <dbReference type="SAM" id="MobiDB-lite"/>
    </source>
</evidence>
<gene>
    <name evidence="3" type="ORF">FOL47_000659</name>
</gene>
<evidence type="ECO:0000313" key="4">
    <source>
        <dbReference type="Proteomes" id="UP000591131"/>
    </source>
</evidence>
<reference evidence="3 4" key="1">
    <citation type="submission" date="2020-04" db="EMBL/GenBank/DDBJ databases">
        <title>Perkinsus chesapeaki whole genome sequence.</title>
        <authorList>
            <person name="Bogema D.R."/>
        </authorList>
    </citation>
    <scope>NUCLEOTIDE SEQUENCE [LARGE SCALE GENOMIC DNA]</scope>
    <source>
        <strain evidence="3">ATCC PRA-425</strain>
    </source>
</reference>
<comment type="caution">
    <text evidence="3">The sequence shown here is derived from an EMBL/GenBank/DDBJ whole genome shotgun (WGS) entry which is preliminary data.</text>
</comment>
<proteinExistence type="predicted"/>
<feature type="coiled-coil region" evidence="1">
    <location>
        <begin position="76"/>
        <end position="147"/>
    </location>
</feature>
<accession>A0A7J6MN10</accession>
<keyword evidence="1" id="KW-0175">Coiled coil</keyword>
<protein>
    <submittedName>
        <fullName evidence="3">Uncharacterized protein</fullName>
    </submittedName>
</protein>
<dbReference type="EMBL" id="JAAPAO010000112">
    <property type="protein sequence ID" value="KAF4672351.1"/>
    <property type="molecule type" value="Genomic_DNA"/>
</dbReference>
<evidence type="ECO:0000256" key="1">
    <source>
        <dbReference type="SAM" id="Coils"/>
    </source>
</evidence>
<sequence>MVMNTLLVVYLEAMQRTERKVGVVPDATKPNELSDASLIPGELSEFLKPGASSKRALAEANAAIEMKIRTMEESHLEEMEEILAGNEITLSKLQSQLEEEIINNTRELEIRRCNELEEQKVSFSREIDMLSQKLGQVQERNKALCQQLTHFKEIDSIYRSRTDFNGMFIAIVKNEDYTPTWFINYLAVALGQEHNRFRIVDEEKGNHIQSCDANNDDNESSTKHSMVRLVVEIIDYDDTVYVDTEKDKIMPHCPSGYKEVLVEQLASLWLDAKVEDVTSGLLGELGIQEMALLRGSQSLSTAYSQNKMTFIGRTMCLISHRRMVVTVHHMVETFLEDEMIRLVATDVDARQVFVLYLRASDLEADPEDNEIKSLEQTTLEDICAIAKERLRVIRVDGVDALCYLTILTSKDITKHVDTIIEEESVVAAVVDDGGDDFRGIGSIGQVLYRETVYLEEGQLAINVLVTRYEGSEMIGVTMMDDKRVIMIADVIPQHTSEPSTGQTNSLDPQPTLGNWVCAHCQSYKVKGYILEALLESAEEDAMLHLLLKHRDSPPAYRSLLIHSRDRLCILDPCMPLKSRLLDSAQSASLSAILQQRYSNEAPWRILYGYPGHVALQNGGGSRAHADKLPLLKRWKIMAVDDGQSAFYECTVFAIFDTEGHHNEERHSYPAKYLVEVRPVPCRSNVAHITPADSTLGSYELQLCREEVESIMDQLMKDRRLWSDEDVPARLLHHLEIESNGKGGAQLTISTDLEPSSPPMRCSGVDVVPSTLGWKRLFSGAKRLNDINLVISVYTARSSDNKASLFVSVYDRISRDSWFAAMPADGPTDQPLRLMLCSFNLVISSDRDESNNNALDRRRFILCLSESPFPHIYTVSVVDTSLPNQQSFTFLADSPSRYRNESTAALNPSKAVAEDRAYSPTRPSDNLQILSKSAVDDDESEGAFQHFTKKVEESTMLRDGYVLSDGVKEIDYRFCKPGFDGASVRQDGTAETAIPVVTTDLTKNGSTDYVEVLYATNRSISKDNGTCGIRIVVKAASSLLAEHRGVEGRSGLILDLTIAEFSSSHLIVPHHDDIGSSLFTSLIALGDNRLILSVLQDIHVIRLSLGSADSRSVIWQGVIVHSTEMSFMGLKEPASVKPLHKSRRMHVSALSGPSTPKLSDTLKALVEKDNKRTNNTLQLIHRTTYGFQGGKLPAVLSLYLKAVEGELLVKCYRCGGKEGDLTIKLEDLPEAVGYVVGDAPSTSLTDLNMSRSKEFGELILHHSITFDPSNPASDLHFNAEALKAEIFRRRESAEEDKWKDEGGVDEGFANVHGSTSRASRPLVNIAEEALAKCYREITTPNEESYVVLVELYDGCSESNDEVFNVINYTLRVSEVDPKDKRLTRTIWKRDIHESDLIDWLSAYSREDLLSAIMVPQLETAIVSKVTLEKMGVDNSEGPILFDGPP</sequence>
<keyword evidence="4" id="KW-1185">Reference proteome</keyword>
<evidence type="ECO:0000313" key="3">
    <source>
        <dbReference type="EMBL" id="KAF4672351.1"/>
    </source>
</evidence>
<organism evidence="3 4">
    <name type="scientific">Perkinsus chesapeaki</name>
    <name type="common">Clam parasite</name>
    <name type="synonym">Perkinsus andrewsi</name>
    <dbReference type="NCBI Taxonomy" id="330153"/>
    <lineage>
        <taxon>Eukaryota</taxon>
        <taxon>Sar</taxon>
        <taxon>Alveolata</taxon>
        <taxon>Perkinsozoa</taxon>
        <taxon>Perkinsea</taxon>
        <taxon>Perkinsida</taxon>
        <taxon>Perkinsidae</taxon>
        <taxon>Perkinsus</taxon>
    </lineage>
</organism>
<feature type="region of interest" description="Disordered" evidence="2">
    <location>
        <begin position="902"/>
        <end position="923"/>
    </location>
</feature>
<dbReference type="Proteomes" id="UP000591131">
    <property type="component" value="Unassembled WGS sequence"/>
</dbReference>
<dbReference type="OrthoDB" id="440523at2759"/>
<name>A0A7J6MN10_PERCH</name>